<evidence type="ECO:0000313" key="2">
    <source>
        <dbReference type="EMBL" id="KUI66063.1"/>
    </source>
</evidence>
<feature type="region of interest" description="Disordered" evidence="1">
    <location>
        <begin position="1"/>
        <end position="54"/>
    </location>
</feature>
<name>A0A194VQ31_CYTMA</name>
<dbReference type="EMBL" id="CM003099">
    <property type="protein sequence ID" value="KUI66063.1"/>
    <property type="molecule type" value="Genomic_DNA"/>
</dbReference>
<feature type="region of interest" description="Disordered" evidence="1">
    <location>
        <begin position="127"/>
        <end position="272"/>
    </location>
</feature>
<organism evidence="2 3">
    <name type="scientific">Cytospora mali</name>
    <name type="common">Apple Valsa canker fungus</name>
    <name type="synonym">Valsa mali</name>
    <dbReference type="NCBI Taxonomy" id="578113"/>
    <lineage>
        <taxon>Eukaryota</taxon>
        <taxon>Fungi</taxon>
        <taxon>Dikarya</taxon>
        <taxon>Ascomycota</taxon>
        <taxon>Pezizomycotina</taxon>
        <taxon>Sordariomycetes</taxon>
        <taxon>Sordariomycetidae</taxon>
        <taxon>Diaporthales</taxon>
        <taxon>Cytosporaceae</taxon>
        <taxon>Cytospora</taxon>
    </lineage>
</organism>
<feature type="compositionally biased region" description="Acidic residues" evidence="1">
    <location>
        <begin position="165"/>
        <end position="177"/>
    </location>
</feature>
<dbReference type="Proteomes" id="UP000078559">
    <property type="component" value="Chromosome 2"/>
</dbReference>
<accession>A0A194VQ31</accession>
<feature type="compositionally biased region" description="Polar residues" evidence="1">
    <location>
        <begin position="41"/>
        <end position="54"/>
    </location>
</feature>
<protein>
    <submittedName>
        <fullName evidence="2">Uncharacterized protein</fullName>
    </submittedName>
</protein>
<evidence type="ECO:0000313" key="3">
    <source>
        <dbReference type="Proteomes" id="UP000078559"/>
    </source>
</evidence>
<keyword evidence="3" id="KW-1185">Reference proteome</keyword>
<feature type="compositionally biased region" description="Low complexity" evidence="1">
    <location>
        <begin position="183"/>
        <end position="192"/>
    </location>
</feature>
<feature type="compositionally biased region" description="Low complexity" evidence="1">
    <location>
        <begin position="203"/>
        <end position="224"/>
    </location>
</feature>
<dbReference type="OrthoDB" id="5397330at2759"/>
<feature type="compositionally biased region" description="Basic and acidic residues" evidence="1">
    <location>
        <begin position="251"/>
        <end position="265"/>
    </location>
</feature>
<feature type="region of interest" description="Disordered" evidence="1">
    <location>
        <begin position="68"/>
        <end position="108"/>
    </location>
</feature>
<gene>
    <name evidence="2" type="ORF">VM1G_01942</name>
</gene>
<dbReference type="AlphaFoldDB" id="A0A194VQ31"/>
<reference evidence="2" key="1">
    <citation type="submission" date="2014-12" db="EMBL/GenBank/DDBJ databases">
        <title>Genome Sequence of Valsa Canker Pathogens Uncovers a Specific Adaption of Colonization on Woody Bark.</title>
        <authorList>
            <person name="Yin Z."/>
            <person name="Liu H."/>
            <person name="Gao X."/>
            <person name="Li Z."/>
            <person name="Song N."/>
            <person name="Ke X."/>
            <person name="Dai Q."/>
            <person name="Wu Y."/>
            <person name="Sun Y."/>
            <person name="Xu J.-R."/>
            <person name="Kang Z.K."/>
            <person name="Wang L."/>
            <person name="Huang L."/>
        </authorList>
    </citation>
    <scope>NUCLEOTIDE SEQUENCE [LARGE SCALE GENOMIC DNA]</scope>
    <source>
        <strain evidence="2">03-8</strain>
    </source>
</reference>
<sequence>MPIIRNPFTRRQADEGLRPPLTIEPALKTPPGFERVDTVGSKASSALSVNSRQSLDTGEYKMSVVNDSGVYLPPSPTAEDKASWPRRYLSRTSTDKRSEPGDIEPFGISRESFDSYRRSFDITARSPIVTNDPFPTRRSMDSSRFSRMPRQRLFERDFPTTITPEEAEGEGFEDVGLNDDKPQSQQQAPPQQSKKRGFFAKFSDSNNNNNSNSNQENAHSSAASPTPMTSRFSILPGRKRGHSGQGAELGYVERPRTATREKEMVDVQPAQA</sequence>
<evidence type="ECO:0000256" key="1">
    <source>
        <dbReference type="SAM" id="MobiDB-lite"/>
    </source>
</evidence>
<proteinExistence type="predicted"/>